<name>A0A0J6WRK4_9FIRM</name>
<dbReference type="Proteomes" id="UP000036503">
    <property type="component" value="Unassembled WGS sequence"/>
</dbReference>
<dbReference type="PATRIC" id="fig|1122219.3.peg.1860"/>
<accession>A0A0J6WRK4</accession>
<sequence length="150" mass="17251">MFEKWTIKSVKYLNSRIFIKFMDDNDAEYSLKCEETPRPEFGEALRKLRDDFKNFQYNPVMGIPENTRMDIHSVAFKYKDEDLKSFSPECTIRNATGYEGELTISDVLYPTNNKNIDQDIAAIISEANQYIAGHRAQMGLFDGDEGGKIA</sequence>
<organism evidence="1 2">
    <name type="scientific">Megasphaera cerevisiae DSM 20462</name>
    <dbReference type="NCBI Taxonomy" id="1122219"/>
    <lineage>
        <taxon>Bacteria</taxon>
        <taxon>Bacillati</taxon>
        <taxon>Bacillota</taxon>
        <taxon>Negativicutes</taxon>
        <taxon>Veillonellales</taxon>
        <taxon>Veillonellaceae</taxon>
        <taxon>Megasphaera</taxon>
    </lineage>
</organism>
<proteinExistence type="predicted"/>
<dbReference type="InParanoid" id="A0A0J6WRK4"/>
<evidence type="ECO:0000313" key="1">
    <source>
        <dbReference type="EMBL" id="KMO86085.1"/>
    </source>
</evidence>
<protein>
    <submittedName>
        <fullName evidence="1">Uncharacterized protein</fullName>
    </submittedName>
</protein>
<gene>
    <name evidence="1" type="ORF">AB840_10130</name>
</gene>
<keyword evidence="2" id="KW-1185">Reference proteome</keyword>
<comment type="caution">
    <text evidence="1">The sequence shown here is derived from an EMBL/GenBank/DDBJ whole genome shotgun (WGS) entry which is preliminary data.</text>
</comment>
<evidence type="ECO:0000313" key="2">
    <source>
        <dbReference type="Proteomes" id="UP000036503"/>
    </source>
</evidence>
<reference evidence="1 2" key="1">
    <citation type="submission" date="2015-06" db="EMBL/GenBank/DDBJ databases">
        <title>Draft genome sequence of beer spoilage bacterium Megasphaera cerevisiae type strain 20462.</title>
        <authorList>
            <person name="Kutumbaka K."/>
            <person name="Pasmowitz J."/>
            <person name="Mategko J."/>
            <person name="Reyes D."/>
            <person name="Friedrich A."/>
            <person name="Han S."/>
            <person name="Martens-Habbena W."/>
            <person name="Neal-McKinney J."/>
            <person name="Janagama H.K."/>
            <person name="Nadala C."/>
            <person name="Samadpour M."/>
        </authorList>
    </citation>
    <scope>NUCLEOTIDE SEQUENCE [LARGE SCALE GENOMIC DNA]</scope>
    <source>
        <strain evidence="1 2">DSM 20462</strain>
    </source>
</reference>
<dbReference type="AlphaFoldDB" id="A0A0J6WRK4"/>
<dbReference type="EMBL" id="LEKT01000034">
    <property type="protein sequence ID" value="KMO86085.1"/>
    <property type="molecule type" value="Genomic_DNA"/>
</dbReference>
<dbReference type="RefSeq" id="WP_048514722.1">
    <property type="nucleotide sequence ID" value="NZ_FUXD01000029.1"/>
</dbReference>